<sequence length="259" mass="27350">MAMANSRVAALLLVLVASLTLAASVQAGYVGSDWTSGQAHATYYGGADAAGTQGGACGFGNLWSTGYGTDTAALSAALFNSGLSCGACYELKCDTAGSKYCLPGNPSITVTATNYCPQGSEGGWCDTPKQHFDLAHPAFTKLAHEGGGVFPVVYRRVPCAKQGGMRFQINGNPWFLLVLVTNVGGAGDVQQLQVKGERTGWYQMVRNWGQMWQFTGDHTLPGQALSFRATLSDGSVVESWNCAPKNWGFQQVFEGTPAH</sequence>
<dbReference type="Proteomes" id="UP000822688">
    <property type="component" value="Chromosome 4"/>
</dbReference>
<keyword evidence="4 6" id="KW-0732">Signal</keyword>
<dbReference type="PRINTS" id="PR01226">
    <property type="entry name" value="EXPANSIN"/>
</dbReference>
<name>A0A8T0I9D4_CERPU</name>
<evidence type="ECO:0000256" key="4">
    <source>
        <dbReference type="ARBA" id="ARBA00022729"/>
    </source>
</evidence>
<evidence type="ECO:0000259" key="8">
    <source>
        <dbReference type="PROSITE" id="PS50843"/>
    </source>
</evidence>
<dbReference type="InterPro" id="IPR036749">
    <property type="entry name" value="Expansin_CBD_sf"/>
</dbReference>
<dbReference type="SUPFAM" id="SSF49590">
    <property type="entry name" value="PHL pollen allergen"/>
    <property type="match status" value="1"/>
</dbReference>
<keyword evidence="6" id="KW-0961">Cell wall biogenesis/degradation</keyword>
<dbReference type="Pfam" id="PF01357">
    <property type="entry name" value="Expansin_C"/>
    <property type="match status" value="1"/>
</dbReference>
<dbReference type="EMBL" id="CM026424">
    <property type="protein sequence ID" value="KAG0579982.1"/>
    <property type="molecule type" value="Genomic_DNA"/>
</dbReference>
<feature type="signal peptide" evidence="6">
    <location>
        <begin position="1"/>
        <end position="27"/>
    </location>
</feature>
<dbReference type="PROSITE" id="PS50842">
    <property type="entry name" value="EXPANSIN_EG45"/>
    <property type="match status" value="1"/>
</dbReference>
<dbReference type="SMART" id="SM00837">
    <property type="entry name" value="DPBB_1"/>
    <property type="match status" value="1"/>
</dbReference>
<feature type="domain" description="Expansin-like EG45" evidence="7">
    <location>
        <begin position="54"/>
        <end position="164"/>
    </location>
</feature>
<dbReference type="InterPro" id="IPR007117">
    <property type="entry name" value="Expansin_CBD"/>
</dbReference>
<dbReference type="InterPro" id="IPR007112">
    <property type="entry name" value="Expansin/allergen_DPBB_dom"/>
</dbReference>
<evidence type="ECO:0000256" key="5">
    <source>
        <dbReference type="ARBA" id="ARBA00023136"/>
    </source>
</evidence>
<comment type="function">
    <text evidence="6">Causes loosening and extension of plant cell walls by disrupting non-covalent bonding between cellulose microfibrils and matrix glucans. No enzymatic activity has been found.</text>
</comment>
<comment type="similarity">
    <text evidence="1 6">Belongs to the expansin family. Expansin A subfamily.</text>
</comment>
<evidence type="ECO:0000256" key="3">
    <source>
        <dbReference type="ARBA" id="ARBA00022525"/>
    </source>
</evidence>
<dbReference type="InterPro" id="IPR036908">
    <property type="entry name" value="RlpA-like_sf"/>
</dbReference>
<comment type="subcellular location">
    <subcellularLocation>
        <location evidence="6">Secreted</location>
        <location evidence="6">Cell wall</location>
    </subcellularLocation>
    <subcellularLocation>
        <location evidence="6">Membrane</location>
        <topology evidence="6">Peripheral membrane protein</topology>
    </subcellularLocation>
</comment>
<protein>
    <recommendedName>
        <fullName evidence="6">Expansin</fullName>
    </recommendedName>
</protein>
<feature type="domain" description="Expansin-like CBD" evidence="8">
    <location>
        <begin position="174"/>
        <end position="255"/>
    </location>
</feature>
<organism evidence="9 10">
    <name type="scientific">Ceratodon purpureus</name>
    <name type="common">Fire moss</name>
    <name type="synonym">Dicranum purpureum</name>
    <dbReference type="NCBI Taxonomy" id="3225"/>
    <lineage>
        <taxon>Eukaryota</taxon>
        <taxon>Viridiplantae</taxon>
        <taxon>Streptophyta</taxon>
        <taxon>Embryophyta</taxon>
        <taxon>Bryophyta</taxon>
        <taxon>Bryophytina</taxon>
        <taxon>Bryopsida</taxon>
        <taxon>Dicranidae</taxon>
        <taxon>Pseudoditrichales</taxon>
        <taxon>Ditrichaceae</taxon>
        <taxon>Ceratodon</taxon>
    </lineage>
</organism>
<dbReference type="SUPFAM" id="SSF50685">
    <property type="entry name" value="Barwin-like endoglucanases"/>
    <property type="match status" value="1"/>
</dbReference>
<dbReference type="PANTHER" id="PTHR31867">
    <property type="entry name" value="EXPANSIN-A15"/>
    <property type="match status" value="1"/>
</dbReference>
<evidence type="ECO:0000259" key="7">
    <source>
        <dbReference type="PROSITE" id="PS50842"/>
    </source>
</evidence>
<evidence type="ECO:0000256" key="6">
    <source>
        <dbReference type="RuleBase" id="RU365023"/>
    </source>
</evidence>
<evidence type="ECO:0000256" key="2">
    <source>
        <dbReference type="ARBA" id="ARBA00022512"/>
    </source>
</evidence>
<evidence type="ECO:0000313" key="9">
    <source>
        <dbReference type="EMBL" id="KAG0579982.1"/>
    </source>
</evidence>
<dbReference type="InterPro" id="IPR009009">
    <property type="entry name" value="RlpA-like_DPBB"/>
</dbReference>
<keyword evidence="10" id="KW-1185">Reference proteome</keyword>
<proteinExistence type="inferred from homology"/>
<keyword evidence="2 6" id="KW-0134">Cell wall</keyword>
<dbReference type="PRINTS" id="PR01225">
    <property type="entry name" value="EXPANSNFAMLY"/>
</dbReference>
<dbReference type="GO" id="GO:0005576">
    <property type="term" value="C:extracellular region"/>
    <property type="evidence" value="ECO:0007669"/>
    <property type="project" value="InterPro"/>
</dbReference>
<keyword evidence="5" id="KW-0472">Membrane</keyword>
<dbReference type="CDD" id="cd22274">
    <property type="entry name" value="DPBB_EXPA_N"/>
    <property type="match status" value="1"/>
</dbReference>
<dbReference type="Gene3D" id="2.40.40.10">
    <property type="entry name" value="RlpA-like domain"/>
    <property type="match status" value="1"/>
</dbReference>
<feature type="chain" id="PRO_5035963684" description="Expansin" evidence="6">
    <location>
        <begin position="28"/>
        <end position="259"/>
    </location>
</feature>
<comment type="caution">
    <text evidence="9">The sequence shown here is derived from an EMBL/GenBank/DDBJ whole genome shotgun (WGS) entry which is preliminary data.</text>
</comment>
<keyword evidence="3 6" id="KW-0964">Secreted</keyword>
<dbReference type="AlphaFoldDB" id="A0A8T0I9D4"/>
<gene>
    <name evidence="9" type="ORF">KC19_4G140100</name>
</gene>
<evidence type="ECO:0000256" key="1">
    <source>
        <dbReference type="ARBA" id="ARBA00005392"/>
    </source>
</evidence>
<dbReference type="InterPro" id="IPR007118">
    <property type="entry name" value="Expan_Lol_pI"/>
</dbReference>
<dbReference type="Pfam" id="PF03330">
    <property type="entry name" value="DPBB_1"/>
    <property type="match status" value="1"/>
</dbReference>
<dbReference type="Gene3D" id="2.60.40.760">
    <property type="entry name" value="Expansin, cellulose-binding-like domain"/>
    <property type="match status" value="1"/>
</dbReference>
<reference evidence="9" key="1">
    <citation type="submission" date="2020-06" db="EMBL/GenBank/DDBJ databases">
        <title>WGS assembly of Ceratodon purpureus strain R40.</title>
        <authorList>
            <person name="Carey S.B."/>
            <person name="Jenkins J."/>
            <person name="Shu S."/>
            <person name="Lovell J.T."/>
            <person name="Sreedasyam A."/>
            <person name="Maumus F."/>
            <person name="Tiley G.P."/>
            <person name="Fernandez-Pozo N."/>
            <person name="Barry K."/>
            <person name="Chen C."/>
            <person name="Wang M."/>
            <person name="Lipzen A."/>
            <person name="Daum C."/>
            <person name="Saski C.A."/>
            <person name="Payton A.C."/>
            <person name="Mcbreen J.C."/>
            <person name="Conrad R.E."/>
            <person name="Kollar L.M."/>
            <person name="Olsson S."/>
            <person name="Huttunen S."/>
            <person name="Landis J.B."/>
            <person name="Wickett N.J."/>
            <person name="Johnson M.G."/>
            <person name="Rensing S.A."/>
            <person name="Grimwood J."/>
            <person name="Schmutz J."/>
            <person name="Mcdaniel S.F."/>
        </authorList>
    </citation>
    <scope>NUCLEOTIDE SEQUENCE</scope>
    <source>
        <strain evidence="9">R40</strain>
    </source>
</reference>
<accession>A0A8T0I9D4</accession>
<evidence type="ECO:0000313" key="10">
    <source>
        <dbReference type="Proteomes" id="UP000822688"/>
    </source>
</evidence>
<dbReference type="InterPro" id="IPR002963">
    <property type="entry name" value="Expansin"/>
</dbReference>
<dbReference type="GO" id="GO:0016020">
    <property type="term" value="C:membrane"/>
    <property type="evidence" value="ECO:0007669"/>
    <property type="project" value="UniProtKB-SubCell"/>
</dbReference>
<dbReference type="GO" id="GO:0009664">
    <property type="term" value="P:plant-type cell wall organization"/>
    <property type="evidence" value="ECO:0007669"/>
    <property type="project" value="InterPro"/>
</dbReference>
<dbReference type="PROSITE" id="PS50843">
    <property type="entry name" value="EXPANSIN_CBD"/>
    <property type="match status" value="1"/>
</dbReference>